<dbReference type="SUPFAM" id="SSF47741">
    <property type="entry name" value="CO dehydrogenase ISP C-domain like"/>
    <property type="match status" value="1"/>
</dbReference>
<dbReference type="GO" id="GO:0051536">
    <property type="term" value="F:iron-sulfur cluster binding"/>
    <property type="evidence" value="ECO:0007669"/>
    <property type="project" value="InterPro"/>
</dbReference>
<dbReference type="Pfam" id="PF01315">
    <property type="entry name" value="Ald_Xan_dh_C"/>
    <property type="match status" value="1"/>
</dbReference>
<evidence type="ECO:0000313" key="4">
    <source>
        <dbReference type="Proteomes" id="UP000064893"/>
    </source>
</evidence>
<keyword evidence="4" id="KW-1185">Reference proteome</keyword>
<evidence type="ECO:0000313" key="3">
    <source>
        <dbReference type="EMBL" id="ALO16343.1"/>
    </source>
</evidence>
<dbReference type="Gene3D" id="3.90.1170.50">
    <property type="entry name" value="Aldehyde oxidase/xanthine dehydrogenase, a/b hammerhead"/>
    <property type="match status" value="1"/>
</dbReference>
<dbReference type="Gene3D" id="3.30.365.10">
    <property type="entry name" value="Aldehyde oxidase/xanthine dehydrogenase, molybdopterin binding domain"/>
    <property type="match status" value="5"/>
</dbReference>
<dbReference type="Pfam" id="PF01799">
    <property type="entry name" value="Fer2_2"/>
    <property type="match status" value="1"/>
</dbReference>
<dbReference type="Pfam" id="PF02738">
    <property type="entry name" value="MoCoBD_1"/>
    <property type="match status" value="1"/>
</dbReference>
<dbReference type="PROSITE" id="PS51085">
    <property type="entry name" value="2FE2S_FER_2"/>
    <property type="match status" value="1"/>
</dbReference>
<evidence type="ECO:0000259" key="2">
    <source>
        <dbReference type="PROSITE" id="PS51085"/>
    </source>
</evidence>
<dbReference type="InterPro" id="IPR008274">
    <property type="entry name" value="AldOxase/xan_DH_MoCoBD1"/>
</dbReference>
<dbReference type="Pfam" id="PF00111">
    <property type="entry name" value="Fer2"/>
    <property type="match status" value="1"/>
</dbReference>
<dbReference type="NCBIfam" id="TIGR03311">
    <property type="entry name" value="Se_dep_XDH"/>
    <property type="match status" value="1"/>
</dbReference>
<dbReference type="InterPro" id="IPR037165">
    <property type="entry name" value="AldOxase/xan_DH_Mopterin-bd_sf"/>
</dbReference>
<dbReference type="CDD" id="cd00207">
    <property type="entry name" value="fer2"/>
    <property type="match status" value="1"/>
</dbReference>
<dbReference type="PATRIC" id="fig|1307839.3.peg.2857"/>
<dbReference type="InterPro" id="IPR036884">
    <property type="entry name" value="2Fe-2S-bd_dom_sf"/>
</dbReference>
<dbReference type="InterPro" id="IPR002888">
    <property type="entry name" value="2Fe-2S-bd"/>
</dbReference>
<dbReference type="OrthoDB" id="9804391at2"/>
<keyword evidence="3" id="KW-0560">Oxidoreductase</keyword>
<protein>
    <submittedName>
        <fullName evidence="3">Aldehyde oxidoreductase</fullName>
        <ecNumber evidence="3">1.2.99.7</ecNumber>
    </submittedName>
</protein>
<name>A0A0S2I286_9BACT</name>
<dbReference type="EC" id="1.2.99.7" evidence="3"/>
<dbReference type="SUPFAM" id="SSF56003">
    <property type="entry name" value="Molybdenum cofactor-binding domain"/>
    <property type="match status" value="1"/>
</dbReference>
<feature type="domain" description="2Fe-2S ferredoxin-type" evidence="2">
    <location>
        <begin position="1"/>
        <end position="77"/>
    </location>
</feature>
<dbReference type="Proteomes" id="UP000064893">
    <property type="component" value="Chromosome"/>
</dbReference>
<dbReference type="Gene3D" id="1.10.150.120">
    <property type="entry name" value="[2Fe-2S]-binding domain"/>
    <property type="match status" value="1"/>
</dbReference>
<dbReference type="PANTHER" id="PTHR11908:SF157">
    <property type="entry name" value="XANTHINE DEHYDROGENASE SUBUNIT D-RELATED"/>
    <property type="match status" value="1"/>
</dbReference>
<dbReference type="InterPro" id="IPR012675">
    <property type="entry name" value="Beta-grasp_dom_sf"/>
</dbReference>
<dbReference type="KEGG" id="blq:L21SP5_02720"/>
<dbReference type="SUPFAM" id="SSF54292">
    <property type="entry name" value="2Fe-2S ferredoxin-like"/>
    <property type="match status" value="1"/>
</dbReference>
<dbReference type="InterPro" id="IPR036856">
    <property type="entry name" value="Ald_Oxase/Xan_DH_a/b_sf"/>
</dbReference>
<dbReference type="GO" id="GO:0033727">
    <property type="term" value="F:aldehyde dehydrogenase (FAD-independent) activity"/>
    <property type="evidence" value="ECO:0007669"/>
    <property type="project" value="UniProtKB-EC"/>
</dbReference>
<dbReference type="Pfam" id="PF20256">
    <property type="entry name" value="MoCoBD_2"/>
    <property type="match status" value="1"/>
</dbReference>
<reference evidence="3 4" key="1">
    <citation type="submission" date="2015-11" db="EMBL/GenBank/DDBJ databases">
        <title>Description and complete genome sequence of a novel strain predominating in hypersaline microbial mats and representing a new family of the Bacteriodetes phylum.</title>
        <authorList>
            <person name="Spring S."/>
            <person name="Bunk B."/>
            <person name="Sproer C."/>
            <person name="Klenk H.-P."/>
        </authorList>
    </citation>
    <scope>NUCLEOTIDE SEQUENCE [LARGE SCALE GENOMIC DNA]</scope>
    <source>
        <strain evidence="3 4">L21-Spi-D4</strain>
    </source>
</reference>
<dbReference type="InterPro" id="IPR016208">
    <property type="entry name" value="Ald_Oxase/xanthine_DH-like"/>
</dbReference>
<dbReference type="STRING" id="1307839.L21SP5_02720"/>
<dbReference type="AlphaFoldDB" id="A0A0S2I286"/>
<dbReference type="RefSeq" id="WP_057953726.1">
    <property type="nucleotide sequence ID" value="NZ_CP013118.1"/>
</dbReference>
<dbReference type="PANTHER" id="PTHR11908">
    <property type="entry name" value="XANTHINE DEHYDROGENASE"/>
    <property type="match status" value="1"/>
</dbReference>
<dbReference type="Gene3D" id="3.10.20.30">
    <property type="match status" value="1"/>
</dbReference>
<organism evidence="3 4">
    <name type="scientific">Salinivirga cyanobacteriivorans</name>
    <dbReference type="NCBI Taxonomy" id="1307839"/>
    <lineage>
        <taxon>Bacteria</taxon>
        <taxon>Pseudomonadati</taxon>
        <taxon>Bacteroidota</taxon>
        <taxon>Bacteroidia</taxon>
        <taxon>Bacteroidales</taxon>
        <taxon>Salinivirgaceae</taxon>
        <taxon>Salinivirga</taxon>
    </lineage>
</organism>
<dbReference type="InterPro" id="IPR046867">
    <property type="entry name" value="AldOxase/xan_DH_MoCoBD2"/>
</dbReference>
<dbReference type="InterPro" id="IPR017697">
    <property type="entry name" value="Xdh"/>
</dbReference>
<dbReference type="EMBL" id="CP013118">
    <property type="protein sequence ID" value="ALO16343.1"/>
    <property type="molecule type" value="Genomic_DNA"/>
</dbReference>
<dbReference type="SUPFAM" id="SSF54665">
    <property type="entry name" value="CO dehydrogenase molybdoprotein N-domain-like"/>
    <property type="match status" value="1"/>
</dbReference>
<dbReference type="InterPro" id="IPR001041">
    <property type="entry name" value="2Fe-2S_ferredoxin-type"/>
</dbReference>
<dbReference type="InterPro" id="IPR036010">
    <property type="entry name" value="2Fe-2S_ferredoxin-like_sf"/>
</dbReference>
<dbReference type="GO" id="GO:0005506">
    <property type="term" value="F:iron ion binding"/>
    <property type="evidence" value="ECO:0007669"/>
    <property type="project" value="InterPro"/>
</dbReference>
<proteinExistence type="inferred from homology"/>
<evidence type="ECO:0000256" key="1">
    <source>
        <dbReference type="ARBA" id="ARBA00006849"/>
    </source>
</evidence>
<dbReference type="SMART" id="SM01008">
    <property type="entry name" value="Ald_Xan_dh_C"/>
    <property type="match status" value="1"/>
</dbReference>
<accession>A0A0S2I286</accession>
<sequence length="851" mass="92855">MIRYTLNGVQTAYSGDESQSLLSHLRNDLNITTLKDGCSGQGTCGACTVEINGKARLACRTKMKSIENDEVNTIEGLPEQFKTVISKAFAERGSVQCGFCSPGMIMRAKSLYNTNTKPSRDEIFKAISPNICRCTGYVKIVDAIEEAFAILRDEQPKKYEKSATIGGRYPKYQSEETALGFRDFVDDMRFEGMLHGALKFSEHPRARVIKINTTKAEKLPGVERVFTAKDIPGEQFQGLIFQDWPLMIGENEITRYIGDVLAGVVAETDAIAREALGLINVEYEVLEAVTDMHEAAKPESPQVHEGRSNVLETCAINFGDVDKAFEEAAYTSTGIYETQRIEHAFLETETGIAKPENDGIRLYTQGQGAYVDRKLVAKILGIEEEKVIAVQVQNGGGFGGKEDLTVQGHVSMYAYLLQKPVKVHLTREESMRMHPKRHPVWMNIGLACDKNGKFTGVKLDAIGDTGAYASVGTKVMERVVGHATGGYTVPSVDIKAVTAYTNNIPCGAMRGFGVPQVIFAIESCIDDICKQGGFDRWQIRYDNALEDGAKTATGQKLQGVGLKKTLEAVKDEFQKARFAGIATGIKNTGVGNGMIDDSEVKIEIKAKDHIVVNHGWTEMGQGVHTMAIQTLHSETGINPEHIEVKVETDAGVPTGMTTSSRATALVANAIIDASKHITNDLKGSTMEALVGRTYKGKYVCDFTCAPGDDVEDPKIHFAYGYATQVVILDDNGKVDKVIAAHDAGKIMNRTLFEGQIEGAVHMGLGYALTEDFPLKDGYPLSYKYNDIGILRAKEMPKVDVIGIEEEDPIGPYGAKGIGEIGLCPTAGAVANALYTFDGIRRTKLPMQRKKS</sequence>
<comment type="similarity">
    <text evidence="1">Belongs to the xanthine dehydrogenase family.</text>
</comment>
<dbReference type="InterPro" id="IPR000674">
    <property type="entry name" value="Ald_Oxase/Xan_DH_a/b"/>
</dbReference>
<gene>
    <name evidence="3" type="primary">mop</name>
    <name evidence="3" type="ORF">L21SP5_02720</name>
</gene>